<dbReference type="Pfam" id="PF25413">
    <property type="entry name" value="Rossman_Mical"/>
    <property type="match status" value="1"/>
</dbReference>
<dbReference type="GeneID" id="113512763"/>
<dbReference type="SUPFAM" id="SSF51905">
    <property type="entry name" value="FAD/NAD(P)-binding domain"/>
    <property type="match status" value="1"/>
</dbReference>
<feature type="domain" description="LIM zinc-binding" evidence="11">
    <location>
        <begin position="786"/>
        <end position="848"/>
    </location>
</feature>
<evidence type="ECO:0000313" key="12">
    <source>
        <dbReference type="Proteomes" id="UP001652740"/>
    </source>
</evidence>
<evidence type="ECO:0000256" key="10">
    <source>
        <dbReference type="SAM" id="MobiDB-lite"/>
    </source>
</evidence>
<feature type="region of interest" description="Disordered" evidence="10">
    <location>
        <begin position="1428"/>
        <end position="1518"/>
    </location>
</feature>
<dbReference type="InterPro" id="IPR001781">
    <property type="entry name" value="Znf_LIM"/>
</dbReference>
<feature type="compositionally biased region" description="Basic residues" evidence="10">
    <location>
        <begin position="606"/>
        <end position="615"/>
    </location>
</feature>
<feature type="compositionally biased region" description="Polar residues" evidence="10">
    <location>
        <begin position="587"/>
        <end position="599"/>
    </location>
</feature>
<dbReference type="Gene3D" id="3.50.50.60">
    <property type="entry name" value="FAD/NAD(P)-binding domain"/>
    <property type="match status" value="1"/>
</dbReference>
<evidence type="ECO:0000256" key="5">
    <source>
        <dbReference type="ARBA" id="ARBA00022833"/>
    </source>
</evidence>
<feature type="compositionally biased region" description="Basic and acidic residues" evidence="10">
    <location>
        <begin position="1600"/>
        <end position="1623"/>
    </location>
</feature>
<evidence type="ECO:0000256" key="1">
    <source>
        <dbReference type="ARBA" id="ARBA00004496"/>
    </source>
</evidence>
<keyword evidence="5 9" id="KW-0862">Zinc</keyword>
<feature type="compositionally biased region" description="Polar residues" evidence="10">
    <location>
        <begin position="1736"/>
        <end position="1751"/>
    </location>
</feature>
<keyword evidence="7 9" id="KW-0440">LIM domain</keyword>
<feature type="region of interest" description="Disordered" evidence="10">
    <location>
        <begin position="576"/>
        <end position="664"/>
    </location>
</feature>
<dbReference type="CDD" id="cd09358">
    <property type="entry name" value="LIM_Mical_like"/>
    <property type="match status" value="1"/>
</dbReference>
<organism evidence="12 13">
    <name type="scientific">Galleria mellonella</name>
    <name type="common">Greater wax moth</name>
    <dbReference type="NCBI Taxonomy" id="7137"/>
    <lineage>
        <taxon>Eukaryota</taxon>
        <taxon>Metazoa</taxon>
        <taxon>Ecdysozoa</taxon>
        <taxon>Arthropoda</taxon>
        <taxon>Hexapoda</taxon>
        <taxon>Insecta</taxon>
        <taxon>Pterygota</taxon>
        <taxon>Neoptera</taxon>
        <taxon>Endopterygota</taxon>
        <taxon>Lepidoptera</taxon>
        <taxon>Glossata</taxon>
        <taxon>Ditrysia</taxon>
        <taxon>Pyraloidea</taxon>
        <taxon>Pyralidae</taxon>
        <taxon>Galleriinae</taxon>
        <taxon>Galleria</taxon>
    </lineage>
</organism>
<dbReference type="InterPro" id="IPR050540">
    <property type="entry name" value="F-actin_Monoox_Mical"/>
</dbReference>
<feature type="compositionally biased region" description="Pro residues" evidence="10">
    <location>
        <begin position="1754"/>
        <end position="1763"/>
    </location>
</feature>
<feature type="compositionally biased region" description="Polar residues" evidence="10">
    <location>
        <begin position="1223"/>
        <end position="1232"/>
    </location>
</feature>
<feature type="region of interest" description="Disordered" evidence="10">
    <location>
        <begin position="1722"/>
        <end position="1784"/>
    </location>
</feature>
<name>A0ABM3MJC2_GALME</name>
<feature type="compositionally biased region" description="Gly residues" evidence="10">
    <location>
        <begin position="624"/>
        <end position="635"/>
    </location>
</feature>
<feature type="compositionally biased region" description="Basic and acidic residues" evidence="10">
    <location>
        <begin position="972"/>
        <end position="987"/>
    </location>
</feature>
<keyword evidence="2" id="KW-0963">Cytoplasm</keyword>
<feature type="compositionally biased region" description="Basic and acidic residues" evidence="10">
    <location>
        <begin position="1459"/>
        <end position="1468"/>
    </location>
</feature>
<dbReference type="Pfam" id="PF00412">
    <property type="entry name" value="LIM"/>
    <property type="match status" value="1"/>
</dbReference>
<dbReference type="PRINTS" id="PR00420">
    <property type="entry name" value="RNGMNOXGNASE"/>
</dbReference>
<feature type="compositionally biased region" description="Pro residues" evidence="10">
    <location>
        <begin position="1042"/>
        <end position="1052"/>
    </location>
</feature>
<keyword evidence="3" id="KW-0285">Flavoprotein</keyword>
<feature type="compositionally biased region" description="Basic and acidic residues" evidence="10">
    <location>
        <begin position="1441"/>
        <end position="1451"/>
    </location>
</feature>
<keyword evidence="12" id="KW-1185">Reference proteome</keyword>
<dbReference type="PANTHER" id="PTHR23167">
    <property type="entry name" value="CALPONIN HOMOLOGY DOMAIN-CONTAINING PROTEIN DDB_G0272472-RELATED"/>
    <property type="match status" value="1"/>
</dbReference>
<evidence type="ECO:0000259" key="11">
    <source>
        <dbReference type="PROSITE" id="PS50023"/>
    </source>
</evidence>
<dbReference type="PROSITE" id="PS50023">
    <property type="entry name" value="LIM_DOMAIN_2"/>
    <property type="match status" value="1"/>
</dbReference>
<accession>A0ABM3MJC2</accession>
<keyword evidence="6" id="KW-0560">Oxidoreductase</keyword>
<gene>
    <name evidence="13" type="primary">LOC113512763</name>
</gene>
<evidence type="ECO:0000256" key="2">
    <source>
        <dbReference type="ARBA" id="ARBA00022490"/>
    </source>
</evidence>
<feature type="region of interest" description="Disordered" evidence="10">
    <location>
        <begin position="1157"/>
        <end position="1258"/>
    </location>
</feature>
<feature type="region of interest" description="Disordered" evidence="10">
    <location>
        <begin position="957"/>
        <end position="1062"/>
    </location>
</feature>
<feature type="compositionally biased region" description="Low complexity" evidence="10">
    <location>
        <begin position="1480"/>
        <end position="1490"/>
    </location>
</feature>
<evidence type="ECO:0000256" key="4">
    <source>
        <dbReference type="ARBA" id="ARBA00022723"/>
    </source>
</evidence>
<feature type="compositionally biased region" description="Acidic residues" evidence="10">
    <location>
        <begin position="908"/>
        <end position="925"/>
    </location>
</feature>
<reference evidence="13" key="1">
    <citation type="submission" date="2025-08" db="UniProtKB">
        <authorList>
            <consortium name="RefSeq"/>
        </authorList>
    </citation>
    <scope>IDENTIFICATION</scope>
    <source>
        <tissue evidence="13">Whole larvae</tissue>
    </source>
</reference>
<dbReference type="InterPro" id="IPR036188">
    <property type="entry name" value="FAD/NAD-bd_sf"/>
</dbReference>
<evidence type="ECO:0000313" key="13">
    <source>
        <dbReference type="RefSeq" id="XP_052751483.1"/>
    </source>
</evidence>
<feature type="region of interest" description="Disordered" evidence="10">
    <location>
        <begin position="1583"/>
        <end position="1705"/>
    </location>
</feature>
<feature type="compositionally biased region" description="Polar residues" evidence="10">
    <location>
        <begin position="1198"/>
        <end position="1207"/>
    </location>
</feature>
<feature type="region of interest" description="Disordered" evidence="10">
    <location>
        <begin position="1286"/>
        <end position="1309"/>
    </location>
</feature>
<dbReference type="InterPro" id="IPR057494">
    <property type="entry name" value="Rossman_Mical"/>
</dbReference>
<evidence type="ECO:0000256" key="9">
    <source>
        <dbReference type="PROSITE-ProRule" id="PRU00125"/>
    </source>
</evidence>
<evidence type="ECO:0000256" key="3">
    <source>
        <dbReference type="ARBA" id="ARBA00022630"/>
    </source>
</evidence>
<evidence type="ECO:0000256" key="6">
    <source>
        <dbReference type="ARBA" id="ARBA00023002"/>
    </source>
</evidence>
<keyword evidence="8" id="KW-0009">Actin-binding</keyword>
<evidence type="ECO:0000256" key="8">
    <source>
        <dbReference type="ARBA" id="ARBA00023203"/>
    </source>
</evidence>
<feature type="compositionally biased region" description="Low complexity" evidence="10">
    <location>
        <begin position="1012"/>
        <end position="1021"/>
    </location>
</feature>
<evidence type="ECO:0000256" key="7">
    <source>
        <dbReference type="ARBA" id="ARBA00023038"/>
    </source>
</evidence>
<dbReference type="Pfam" id="PF00890">
    <property type="entry name" value="FAD_binding_2"/>
    <property type="match status" value="1"/>
</dbReference>
<dbReference type="Proteomes" id="UP001652740">
    <property type="component" value="Unplaced"/>
</dbReference>
<feature type="compositionally biased region" description="Basic and acidic residues" evidence="10">
    <location>
        <begin position="1165"/>
        <end position="1183"/>
    </location>
</feature>
<feature type="compositionally biased region" description="Basic and acidic residues" evidence="10">
    <location>
        <begin position="576"/>
        <end position="586"/>
    </location>
</feature>
<dbReference type="RefSeq" id="XP_052751483.1">
    <property type="nucleotide sequence ID" value="XM_052895523.1"/>
</dbReference>
<protein>
    <submittedName>
        <fullName evidence="13">F-actin-monooxygenase Mical-like isoform X6</fullName>
    </submittedName>
</protein>
<feature type="compositionally biased region" description="Polar residues" evidence="10">
    <location>
        <begin position="646"/>
        <end position="657"/>
    </location>
</feature>
<sequence>MLVDNKSCHIHLQAKLASSWKAQALFKKFDARANHKVYGKGRACAANRVLIIGAGPCGLRAAIECQLLGAKVVVIEKRDRMSRNNVLHLWPFVIQDLRALGAKKFFGKFCAGSIDHISIRQLQCILLKVALLLGVEFHEGVSFEELLEPTETENSETLGWRARVSPLDHPVSQYEFDALLGADGKRNTLQGFKRKEFRGKLAMAITANFINRHTEQEASVPEISGVAFIFNQKFFKELYEMTGIDLENIVYYKDDTHYFVMTAKKHSLLDKGVLLNDYTEVSRLLSVENVDRAALMRYAQEAARFSTDGRLPLRDFALNHYGEPDVALFDFTSMYAAENASIVYERHGRRLLCQLVGDSLLEPFWPTGSGCARGFLSALDAAWTVRSWGQGPPPHPLDVIAERESIYRLLAQTTPENLHRDFGAYTLDPGTRYPNLNRTAVTPHRVTSFYDSDDPLPLDAVSTVRKRRRESEVSEEVLVSWVGWSEGGLRAAASPPALAALLRRYRPDLLPATTAPRAVYHVLQHEFGITPLCSSGSVRDVPDAKIRSYLWRVYNAFKGEVPHVHHHTDVFDQIKQNQQKEKHTRNTTDLSVSVYSNAAETDKSHSSYRKKRRSVRTPQEEGRIVGGGGRTGGSGARVAKLAAELSGSSAPAATPRSSKPKDLMRSVGKIERDDWNVKEIERKIMENRLGRPEPKTAEKVPKWDREQFLGRQRRLKEGENEEKWGEIDETLNKLGQKLRDSGRPDHGTRKVANLATKFVKKDEPEAKVQPKEECKKSWRGPAFAGMQCAACGTRVFAAEGVTADGLHLHRACFRCAVCKTVLRPGNYTMERYGSRLVCLRHSGVSVPDAVAAATALTAPSQARSEIPTPTPERISLELSDSGAREIDEDEWTDRNFLASETSCAGGISDEEESSSDEYTDAADSDNEARLSPEPAALADHRPHQHMYFSDDSFGYDDYSDDGAESSGNESCSRMREAREARRREVPADARPPTDSSEVESEDESESSEEEVSSATEVSTDSEFAREECAPAPSPPAILVTEAPPPAPPPPHDYPLSRTRSAGGIATKRALELKRRYLLGEPSPPAVRKSESTSQLDTKLEAFRSNITEFQKMLHPAPTPTIQPQKLIVTFQFSTQDKKAQPMPDIIKNLCGDAPVDLLTKGDSPLCKKDWREEPIKEEKKEPDPELESDSLSEEGSSHTETAPNQSVPRVEVHDEGGELIQLDSLTLINSGTDDTDDKASGTATAPTVVAAESESSESCRDATTLALTETELSDWAAESVVLDDCALDEKEERKRSKNPRTLSGPKTVHDAKNISAITSHVCGRTSPEPVVYSNAYENFEFADEGEQDPSIEMSATPRNEGYMEFVDDEYDTYSPSNDRSMNFIESSFSETMLKPASQEVSQVQDALVSVTTILEPIDDVDLKSDSELVPEDLKSPQLLKSIEHESSEKSSSESAPKSLEIKSDDSKQTENVVPVDVKMDSLSLSDISPPLEKDTDIEAKSVETKSEVSLDDTSPPLVPEMPKTISIMCSNTNASVTFTTAGATSIRLYSPAICRSASETFTGSNSRSAESPSRNTDWTISLNLSSGSVSPVSPPPAPDTTHKVQEIKRERDEQTEVVRRLVLERLGSGPRTGRRSTRRIRVSPVSNLPPPVPPPPVLPSQSPPPPPPPPEEYPPPPPRPAPPLMPLPVTPSFSDPELARERRRKSIMKSISSYLNRLGPRHKWVSEPVLRRHESPQQQARMSSSHKSTGALQEPPPVPPPPAGYCSRYPTRHSGPSAGGAGDVDERDAMQLWFEARWARLVAQRRSRDDPHDEQSARRLARLERRLSRPLSAEQQAATVAELVQVSAQRDAHLALMAADRRRAAGGVGD</sequence>
<feature type="compositionally biased region" description="Basic and acidic residues" evidence="10">
    <location>
        <begin position="1491"/>
        <end position="1508"/>
    </location>
</feature>
<feature type="compositionally biased region" description="Basic residues" evidence="10">
    <location>
        <begin position="1632"/>
        <end position="1641"/>
    </location>
</feature>
<keyword evidence="4 9" id="KW-0479">Metal-binding</keyword>
<feature type="compositionally biased region" description="Acidic residues" evidence="10">
    <location>
        <begin position="996"/>
        <end position="1011"/>
    </location>
</feature>
<dbReference type="Gene3D" id="2.10.110.10">
    <property type="entry name" value="Cysteine Rich Protein"/>
    <property type="match status" value="1"/>
</dbReference>
<proteinExistence type="predicted"/>
<dbReference type="SMART" id="SM00132">
    <property type="entry name" value="LIM"/>
    <property type="match status" value="1"/>
</dbReference>
<dbReference type="InterPro" id="IPR003953">
    <property type="entry name" value="FAD-dep_OxRdtase_2_FAD-bd"/>
</dbReference>
<comment type="subcellular location">
    <subcellularLocation>
        <location evidence="1">Cytoplasm</location>
    </subcellularLocation>
</comment>
<feature type="compositionally biased region" description="Pro residues" evidence="10">
    <location>
        <begin position="1647"/>
        <end position="1689"/>
    </location>
</feature>
<feature type="region of interest" description="Disordered" evidence="10">
    <location>
        <begin position="858"/>
        <end position="929"/>
    </location>
</feature>
<dbReference type="PANTHER" id="PTHR23167:SF54">
    <property type="entry name" value="[F-ACTIN]-MONOOXYGENASE MICAL"/>
    <property type="match status" value="1"/>
</dbReference>